<evidence type="ECO:0000313" key="8">
    <source>
        <dbReference type="Proteomes" id="UP000192578"/>
    </source>
</evidence>
<evidence type="ECO:0000259" key="6">
    <source>
        <dbReference type="PROSITE" id="PS51336"/>
    </source>
</evidence>
<comment type="caution">
    <text evidence="7">The sequence shown here is derived from an EMBL/GenBank/DDBJ whole genome shotgun (WGS) entry which is preliminary data.</text>
</comment>
<dbReference type="InterPro" id="IPR040193">
    <property type="entry name" value="EFHC1/EFHC2/EFHB"/>
</dbReference>
<reference evidence="8" key="1">
    <citation type="submission" date="2017-01" db="EMBL/GenBank/DDBJ databases">
        <title>Comparative genomics of anhydrobiosis in the tardigrade Hypsibius dujardini.</title>
        <authorList>
            <person name="Yoshida Y."/>
            <person name="Koutsovoulos G."/>
            <person name="Laetsch D."/>
            <person name="Stevens L."/>
            <person name="Kumar S."/>
            <person name="Horikawa D."/>
            <person name="Ishino K."/>
            <person name="Komine S."/>
            <person name="Tomita M."/>
            <person name="Blaxter M."/>
            <person name="Arakawa K."/>
        </authorList>
    </citation>
    <scope>NUCLEOTIDE SEQUENCE [LARGE SCALE GENOMIC DNA]</scope>
    <source>
        <strain evidence="8">Z151</strain>
    </source>
</reference>
<dbReference type="EMBL" id="MTYJ01000109">
    <property type="protein sequence ID" value="OQV14176.1"/>
    <property type="molecule type" value="Genomic_DNA"/>
</dbReference>
<keyword evidence="8" id="KW-1185">Reference proteome</keyword>
<feature type="domain" description="DM10" evidence="6">
    <location>
        <begin position="74"/>
        <end position="181"/>
    </location>
</feature>
<dbReference type="Proteomes" id="UP000192578">
    <property type="component" value="Unassembled WGS sequence"/>
</dbReference>
<sequence>MSFPLGSADAYLQQLRKQDHKKSHFLRYSQDEPQVHAGRACGDGVRRLSQERKDQSVFPNNRAVPRRPQWLAMDRMILRYFSYSHEGPIESRPEEMLRIRYFEIYFYLEDETIMIMERPDDRAEMKQGKLLNRQRVPKLNDPNSHMTMMDLNVNSEVQIFGRTHFIYKCDPFTRQSMTKMGINVPEDKTPPFSQHCLDAEAEKHTNHRLRRHINENQHMERFLQHDTEVLRFFAYWDDRERLFGDRHHLVIHYYLGDETTEVVRKVPMAYGKQRLEPFVRRCKLPKHAKDYEKVNLGSPWPVLNIVCSNPKRPETSKFTVRPSSTETYTEVDLRCGETVNIFSRPVFIYDCDAYTKWYYKEIYGVDMETIDVEEPAERKLFIIPPAYNGYGSEEDSLKNCAMLVPKPPTLNVRKYLLLDWEEGDPAKLIFKLRLVTTSEKNKDREFVMSFALADDSIYIYEKHVPQGVMAGTFHGKNAVKKSNLPDLPRYIQAEDLSVGGEFQFSGHAFIIVEVDECTASFMERYPQRFPFADATKIGQRFRKILHGMNADERLCFRQRFEHDDSTGNGLVEWDNFVTILMDLTKTKFTPHEYLTLARHYKFHNPVDRERLKQLFRALIQYGFRKNAFDATGNLKRAAIRADPDDRGVLSRAEFVRIVKACRAPINFEVLNFYLDVATSTDGLVNYRQTISDLDWINNSSKKLQAIPQNISKTFDFEKYFGKVVPSVSYRNFLLDVQD</sequence>
<proteinExistence type="predicted"/>
<evidence type="ECO:0000256" key="3">
    <source>
        <dbReference type="ARBA" id="ARBA00022737"/>
    </source>
</evidence>
<dbReference type="Gene3D" id="1.10.238.10">
    <property type="entry name" value="EF-hand"/>
    <property type="match status" value="1"/>
</dbReference>
<evidence type="ECO:0000313" key="7">
    <source>
        <dbReference type="EMBL" id="OQV14176.1"/>
    </source>
</evidence>
<keyword evidence="4" id="KW-0206">Cytoskeleton</keyword>
<feature type="domain" description="DM10" evidence="6">
    <location>
        <begin position="424"/>
        <end position="526"/>
    </location>
</feature>
<evidence type="ECO:0000256" key="2">
    <source>
        <dbReference type="ARBA" id="ARBA00022490"/>
    </source>
</evidence>
<dbReference type="InterPro" id="IPR006602">
    <property type="entry name" value="DM10_dom"/>
</dbReference>
<keyword evidence="5" id="KW-0966">Cell projection</keyword>
<name>A0A1W0WG49_HYPEX</name>
<keyword evidence="3" id="KW-0677">Repeat</keyword>
<dbReference type="PANTHER" id="PTHR12086">
    <property type="entry name" value="EF-HAND DOMAIN C-TERMINAL CONTAINING PROTEIN"/>
    <property type="match status" value="1"/>
</dbReference>
<comment type="subcellular location">
    <subcellularLocation>
        <location evidence="1">Cytoplasm</location>
        <location evidence="1">Cytoskeleton</location>
        <location evidence="1">Cilium axoneme</location>
    </subcellularLocation>
</comment>
<feature type="domain" description="DM10" evidence="6">
    <location>
        <begin position="226"/>
        <end position="363"/>
    </location>
</feature>
<evidence type="ECO:0000256" key="4">
    <source>
        <dbReference type="ARBA" id="ARBA00023212"/>
    </source>
</evidence>
<keyword evidence="2" id="KW-0963">Cytoplasm</keyword>
<evidence type="ECO:0000256" key="1">
    <source>
        <dbReference type="ARBA" id="ARBA00004430"/>
    </source>
</evidence>
<accession>A0A1W0WG49</accession>
<organism evidence="7 8">
    <name type="scientific">Hypsibius exemplaris</name>
    <name type="common">Freshwater tardigrade</name>
    <dbReference type="NCBI Taxonomy" id="2072580"/>
    <lineage>
        <taxon>Eukaryota</taxon>
        <taxon>Metazoa</taxon>
        <taxon>Ecdysozoa</taxon>
        <taxon>Tardigrada</taxon>
        <taxon>Eutardigrada</taxon>
        <taxon>Parachela</taxon>
        <taxon>Hypsibioidea</taxon>
        <taxon>Hypsibiidae</taxon>
        <taxon>Hypsibius</taxon>
    </lineage>
</organism>
<dbReference type="GO" id="GO:0005930">
    <property type="term" value="C:axoneme"/>
    <property type="evidence" value="ECO:0007669"/>
    <property type="project" value="UniProtKB-SubCell"/>
</dbReference>
<dbReference type="InterPro" id="IPR011992">
    <property type="entry name" value="EF-hand-dom_pair"/>
</dbReference>
<dbReference type="PROSITE" id="PS51336">
    <property type="entry name" value="DM10"/>
    <property type="match status" value="3"/>
</dbReference>
<dbReference type="OrthoDB" id="10255210at2759"/>
<dbReference type="SMART" id="SM00676">
    <property type="entry name" value="DM10"/>
    <property type="match status" value="3"/>
</dbReference>
<gene>
    <name evidence="7" type="ORF">BV898_11647</name>
</gene>
<dbReference type="Gene3D" id="2.30.29.170">
    <property type="match status" value="3"/>
</dbReference>
<dbReference type="Pfam" id="PF06565">
    <property type="entry name" value="DM10_dom"/>
    <property type="match status" value="3"/>
</dbReference>
<protein>
    <submittedName>
        <fullName evidence="7">EF-hand domain-containing family member C2</fullName>
    </submittedName>
</protein>
<dbReference type="AlphaFoldDB" id="A0A1W0WG49"/>
<dbReference type="FunFam" id="2.30.29.170:FF:000004">
    <property type="entry name" value="EF-hand domain containing 2"/>
    <property type="match status" value="1"/>
</dbReference>
<dbReference type="SUPFAM" id="SSF47473">
    <property type="entry name" value="EF-hand"/>
    <property type="match status" value="1"/>
</dbReference>
<evidence type="ECO:0000256" key="5">
    <source>
        <dbReference type="ARBA" id="ARBA00023273"/>
    </source>
</evidence>